<feature type="transmembrane region" description="Helical" evidence="7">
    <location>
        <begin position="98"/>
        <end position="118"/>
    </location>
</feature>
<feature type="transmembrane region" description="Helical" evidence="7">
    <location>
        <begin position="41"/>
        <end position="59"/>
    </location>
</feature>
<evidence type="ECO:0000256" key="6">
    <source>
        <dbReference type="ARBA" id="ARBA00023136"/>
    </source>
</evidence>
<evidence type="ECO:0000256" key="7">
    <source>
        <dbReference type="SAM" id="Phobius"/>
    </source>
</evidence>
<evidence type="ECO:0000256" key="3">
    <source>
        <dbReference type="ARBA" id="ARBA00022475"/>
    </source>
</evidence>
<dbReference type="CDD" id="cd06173">
    <property type="entry name" value="MFS_MefA_like"/>
    <property type="match status" value="1"/>
</dbReference>
<feature type="transmembrane region" description="Helical" evidence="7">
    <location>
        <begin position="365"/>
        <end position="387"/>
    </location>
</feature>
<evidence type="ECO:0000256" key="5">
    <source>
        <dbReference type="ARBA" id="ARBA00022989"/>
    </source>
</evidence>
<feature type="transmembrane region" description="Helical" evidence="7">
    <location>
        <begin position="277"/>
        <end position="294"/>
    </location>
</feature>
<dbReference type="InterPro" id="IPR020846">
    <property type="entry name" value="MFS_dom"/>
</dbReference>
<organism evidence="9 10">
    <name type="scientific">Oceanirhabdus seepicola</name>
    <dbReference type="NCBI Taxonomy" id="2828781"/>
    <lineage>
        <taxon>Bacteria</taxon>
        <taxon>Bacillati</taxon>
        <taxon>Bacillota</taxon>
        <taxon>Clostridia</taxon>
        <taxon>Eubacteriales</taxon>
        <taxon>Clostridiaceae</taxon>
        <taxon>Oceanirhabdus</taxon>
    </lineage>
</organism>
<dbReference type="Pfam" id="PF07690">
    <property type="entry name" value="MFS_1"/>
    <property type="match status" value="1"/>
</dbReference>
<comment type="caution">
    <text evidence="9">The sequence shown here is derived from an EMBL/GenBank/DDBJ whole genome shotgun (WGS) entry which is preliminary data.</text>
</comment>
<dbReference type="EMBL" id="JAGSOJ010000001">
    <property type="protein sequence ID" value="MCM1988780.1"/>
    <property type="molecule type" value="Genomic_DNA"/>
</dbReference>
<evidence type="ECO:0000313" key="9">
    <source>
        <dbReference type="EMBL" id="MCM1988780.1"/>
    </source>
</evidence>
<feature type="transmembrane region" description="Helical" evidence="7">
    <location>
        <begin position="329"/>
        <end position="353"/>
    </location>
</feature>
<evidence type="ECO:0000256" key="2">
    <source>
        <dbReference type="ARBA" id="ARBA00022448"/>
    </source>
</evidence>
<dbReference type="PROSITE" id="PS50850">
    <property type="entry name" value="MFS"/>
    <property type="match status" value="1"/>
</dbReference>
<protein>
    <submittedName>
        <fullName evidence="9">MFS transporter</fullName>
    </submittedName>
</protein>
<dbReference type="GO" id="GO:0022857">
    <property type="term" value="F:transmembrane transporter activity"/>
    <property type="evidence" value="ECO:0007669"/>
    <property type="project" value="InterPro"/>
</dbReference>
<reference evidence="9" key="2">
    <citation type="submission" date="2021-04" db="EMBL/GenBank/DDBJ databases">
        <authorList>
            <person name="Dong X."/>
        </authorList>
    </citation>
    <scope>NUCLEOTIDE SEQUENCE</scope>
    <source>
        <strain evidence="9">ZWT</strain>
    </source>
</reference>
<dbReference type="GO" id="GO:0005886">
    <property type="term" value="C:plasma membrane"/>
    <property type="evidence" value="ECO:0007669"/>
    <property type="project" value="UniProtKB-SubCell"/>
</dbReference>
<keyword evidence="4 7" id="KW-0812">Transmembrane</keyword>
<evidence type="ECO:0000313" key="10">
    <source>
        <dbReference type="Proteomes" id="UP001056429"/>
    </source>
</evidence>
<keyword evidence="5 7" id="KW-1133">Transmembrane helix</keyword>
<dbReference type="InterPro" id="IPR036259">
    <property type="entry name" value="MFS_trans_sf"/>
</dbReference>
<feature type="transmembrane region" description="Helical" evidence="7">
    <location>
        <begin position="393"/>
        <end position="413"/>
    </location>
</feature>
<evidence type="ECO:0000256" key="1">
    <source>
        <dbReference type="ARBA" id="ARBA00004651"/>
    </source>
</evidence>
<feature type="transmembrane region" description="Helical" evidence="7">
    <location>
        <begin position="65"/>
        <end position="86"/>
    </location>
</feature>
<dbReference type="AlphaFoldDB" id="A0A9J6NXJ3"/>
<keyword evidence="3" id="KW-1003">Cell membrane</keyword>
<keyword evidence="10" id="KW-1185">Reference proteome</keyword>
<dbReference type="PANTHER" id="PTHR23513">
    <property type="entry name" value="INTEGRAL MEMBRANE EFFLUX PROTEIN-RELATED"/>
    <property type="match status" value="1"/>
</dbReference>
<dbReference type="Gene3D" id="1.20.1250.20">
    <property type="entry name" value="MFS general substrate transporter like domains"/>
    <property type="match status" value="1"/>
</dbReference>
<keyword evidence="6 7" id="KW-0472">Membrane</keyword>
<gene>
    <name evidence="9" type="ORF">KDK92_03435</name>
</gene>
<dbReference type="RefSeq" id="WP_250857649.1">
    <property type="nucleotide sequence ID" value="NZ_JAGSOJ010000001.1"/>
</dbReference>
<accession>A0A9J6NXJ3</accession>
<keyword evidence="2" id="KW-0813">Transport</keyword>
<feature type="domain" description="Major facilitator superfamily (MFS) profile" evidence="8">
    <location>
        <begin position="32"/>
        <end position="418"/>
    </location>
</feature>
<proteinExistence type="predicted"/>
<feature type="transmembrane region" description="Helical" evidence="7">
    <location>
        <begin position="166"/>
        <end position="187"/>
    </location>
</feature>
<evidence type="ECO:0000259" key="8">
    <source>
        <dbReference type="PROSITE" id="PS50850"/>
    </source>
</evidence>
<dbReference type="SUPFAM" id="SSF103473">
    <property type="entry name" value="MFS general substrate transporter"/>
    <property type="match status" value="1"/>
</dbReference>
<sequence length="434" mass="47937">MEKTETLSAESSQFDELQLENEHVVTKLWNKNFFLLWQGQLVSAFGDVIYSIALGFWIMQKTGSTALMGTLVAVSSIPRIVISPFAGVLVDRWDRKKLIVLMDFLRGVAILFVAAAALLGHLQIWMVFAAGIIISSCSAFFNPSISSSMPDIVPKSKLVKANSAMNIVYTGSSLIANPLGGILFNILHAPIMFLVNGVSYIFSAFTEMFIHVPKIERENVENDFWREFKDGFRFIWNFKGLKKLVTAACGLNFFANMAFVLLIPFFQKTPGLGSGKYGFAMSALSIGSVLGMLFASSIDVPYSKRYIMYSICGLLFPLVMAAFPFMPYILMLCLLFVGGFTNAIINVYIGATTQIVVPQNMRGKVSALMSTLLMGLTPISMAFGGVLAEFIPIKYVISTSLLLTLLGMISLLISEDFKKLINFNPDEQTLEDIM</sequence>
<evidence type="ECO:0000256" key="4">
    <source>
        <dbReference type="ARBA" id="ARBA00022692"/>
    </source>
</evidence>
<name>A0A9J6NXJ3_9CLOT</name>
<dbReference type="InterPro" id="IPR011701">
    <property type="entry name" value="MFS"/>
</dbReference>
<feature type="transmembrane region" description="Helical" evidence="7">
    <location>
        <begin position="306"/>
        <end position="323"/>
    </location>
</feature>
<comment type="subcellular location">
    <subcellularLocation>
        <location evidence="1">Cell membrane</location>
        <topology evidence="1">Multi-pass membrane protein</topology>
    </subcellularLocation>
</comment>
<feature type="transmembrane region" description="Helical" evidence="7">
    <location>
        <begin position="124"/>
        <end position="145"/>
    </location>
</feature>
<dbReference type="Proteomes" id="UP001056429">
    <property type="component" value="Unassembled WGS sequence"/>
</dbReference>
<dbReference type="PANTHER" id="PTHR23513:SF6">
    <property type="entry name" value="MAJOR FACILITATOR SUPERFAMILY ASSOCIATED DOMAIN-CONTAINING PROTEIN"/>
    <property type="match status" value="1"/>
</dbReference>
<reference evidence="9" key="1">
    <citation type="journal article" date="2021" name="mSystems">
        <title>Bacteria and Archaea Synergistically Convert Glycine Betaine to Biogenic Methane in the Formosa Cold Seep of the South China Sea.</title>
        <authorList>
            <person name="Li L."/>
            <person name="Zhang W."/>
            <person name="Zhang S."/>
            <person name="Song L."/>
            <person name="Sun Q."/>
            <person name="Zhang H."/>
            <person name="Xiang H."/>
            <person name="Dong X."/>
        </authorList>
    </citation>
    <scope>NUCLEOTIDE SEQUENCE</scope>
    <source>
        <strain evidence="9">ZWT</strain>
    </source>
</reference>
<feature type="transmembrane region" description="Helical" evidence="7">
    <location>
        <begin position="193"/>
        <end position="210"/>
    </location>
</feature>
<feature type="transmembrane region" description="Helical" evidence="7">
    <location>
        <begin position="244"/>
        <end position="265"/>
    </location>
</feature>